<dbReference type="InterPro" id="IPR050498">
    <property type="entry name" value="Ycf3"/>
</dbReference>
<dbReference type="PANTHER" id="PTHR44858:SF1">
    <property type="entry name" value="UDP-N-ACETYLGLUCOSAMINE--PEPTIDE N-ACETYLGLUCOSAMINYLTRANSFERASE SPINDLY-RELATED"/>
    <property type="match status" value="1"/>
</dbReference>
<dbReference type="OMA" id="AMHNIPQ"/>
<gene>
    <name evidence="4" type="ORF">T459_12820</name>
</gene>
<proteinExistence type="predicted"/>
<keyword evidence="1" id="KW-0677">Repeat</keyword>
<feature type="transmembrane region" description="Helical" evidence="3">
    <location>
        <begin position="13"/>
        <end position="32"/>
    </location>
</feature>
<dbReference type="AlphaFoldDB" id="A0A1U8F0L6"/>
<dbReference type="SUPFAM" id="SSF48452">
    <property type="entry name" value="TPR-like"/>
    <property type="match status" value="1"/>
</dbReference>
<dbReference type="Proteomes" id="UP000222542">
    <property type="component" value="Unassembled WGS sequence"/>
</dbReference>
<reference evidence="4 5" key="2">
    <citation type="journal article" date="2017" name="Genome Biol.">
        <title>New reference genome sequences of hot pepper reveal the massive evolution of plant disease-resistance genes by retroduplication.</title>
        <authorList>
            <person name="Kim S."/>
            <person name="Park J."/>
            <person name="Yeom S.I."/>
            <person name="Kim Y.M."/>
            <person name="Seo E."/>
            <person name="Kim K.T."/>
            <person name="Kim M.S."/>
            <person name="Lee J.M."/>
            <person name="Cheong K."/>
            <person name="Shin H.S."/>
            <person name="Kim S.B."/>
            <person name="Han K."/>
            <person name="Lee J."/>
            <person name="Park M."/>
            <person name="Lee H.A."/>
            <person name="Lee H.Y."/>
            <person name="Lee Y."/>
            <person name="Oh S."/>
            <person name="Lee J.H."/>
            <person name="Choi E."/>
            <person name="Choi E."/>
            <person name="Lee S.E."/>
            <person name="Jeon J."/>
            <person name="Kim H."/>
            <person name="Choi G."/>
            <person name="Song H."/>
            <person name="Lee J."/>
            <person name="Lee S.C."/>
            <person name="Kwon J.K."/>
            <person name="Lee H.Y."/>
            <person name="Koo N."/>
            <person name="Hong Y."/>
            <person name="Kim R.W."/>
            <person name="Kang W.H."/>
            <person name="Huh J.H."/>
            <person name="Kang B.C."/>
            <person name="Yang T.J."/>
            <person name="Lee Y.H."/>
            <person name="Bennetzen J.L."/>
            <person name="Choi D."/>
        </authorList>
    </citation>
    <scope>NUCLEOTIDE SEQUENCE [LARGE SCALE GENOMIC DNA]</scope>
    <source>
        <strain evidence="5">cv. CM334</strain>
    </source>
</reference>
<organism evidence="4 5">
    <name type="scientific">Capsicum annuum</name>
    <name type="common">Capsicum pepper</name>
    <dbReference type="NCBI Taxonomy" id="4072"/>
    <lineage>
        <taxon>Eukaryota</taxon>
        <taxon>Viridiplantae</taxon>
        <taxon>Streptophyta</taxon>
        <taxon>Embryophyta</taxon>
        <taxon>Tracheophyta</taxon>
        <taxon>Spermatophyta</taxon>
        <taxon>Magnoliopsida</taxon>
        <taxon>eudicotyledons</taxon>
        <taxon>Gunneridae</taxon>
        <taxon>Pentapetalae</taxon>
        <taxon>asterids</taxon>
        <taxon>lamiids</taxon>
        <taxon>Solanales</taxon>
        <taxon>Solanaceae</taxon>
        <taxon>Solanoideae</taxon>
        <taxon>Capsiceae</taxon>
        <taxon>Capsicum</taxon>
    </lineage>
</organism>
<dbReference type="OrthoDB" id="1893133at2759"/>
<dbReference type="Gene3D" id="1.25.40.10">
    <property type="entry name" value="Tetratricopeptide repeat domain"/>
    <property type="match status" value="1"/>
</dbReference>
<dbReference type="EMBL" id="AYRZ02000004">
    <property type="protein sequence ID" value="PHT84377.1"/>
    <property type="molecule type" value="Genomic_DNA"/>
</dbReference>
<reference evidence="4 5" key="1">
    <citation type="journal article" date="2014" name="Nat. Genet.">
        <title>Genome sequence of the hot pepper provides insights into the evolution of pungency in Capsicum species.</title>
        <authorList>
            <person name="Kim S."/>
            <person name="Park M."/>
            <person name="Yeom S.I."/>
            <person name="Kim Y.M."/>
            <person name="Lee J.M."/>
            <person name="Lee H.A."/>
            <person name="Seo E."/>
            <person name="Choi J."/>
            <person name="Cheong K."/>
            <person name="Kim K.T."/>
            <person name="Jung K."/>
            <person name="Lee G.W."/>
            <person name="Oh S.K."/>
            <person name="Bae C."/>
            <person name="Kim S.B."/>
            <person name="Lee H.Y."/>
            <person name="Kim S.Y."/>
            <person name="Kim M.S."/>
            <person name="Kang B.C."/>
            <person name="Jo Y.D."/>
            <person name="Yang H.B."/>
            <person name="Jeong H.J."/>
            <person name="Kang W.H."/>
            <person name="Kwon J.K."/>
            <person name="Shin C."/>
            <person name="Lim J.Y."/>
            <person name="Park J.H."/>
            <person name="Huh J.H."/>
            <person name="Kim J.S."/>
            <person name="Kim B.D."/>
            <person name="Cohen O."/>
            <person name="Paran I."/>
            <person name="Suh M.C."/>
            <person name="Lee S.B."/>
            <person name="Kim Y.K."/>
            <person name="Shin Y."/>
            <person name="Noh S.J."/>
            <person name="Park J."/>
            <person name="Seo Y.S."/>
            <person name="Kwon S.Y."/>
            <person name="Kim H.A."/>
            <person name="Park J.M."/>
            <person name="Kim H.J."/>
            <person name="Choi S.B."/>
            <person name="Bosland P.W."/>
            <person name="Reeves G."/>
            <person name="Jo S.H."/>
            <person name="Lee B.W."/>
            <person name="Cho H.T."/>
            <person name="Choi H.S."/>
            <person name="Lee M.S."/>
            <person name="Yu Y."/>
            <person name="Do Choi Y."/>
            <person name="Park B.S."/>
            <person name="van Deynze A."/>
            <person name="Ashrafi H."/>
            <person name="Hill T."/>
            <person name="Kim W.T."/>
            <person name="Pai H.S."/>
            <person name="Ahn H.K."/>
            <person name="Yeam I."/>
            <person name="Giovannoni J.J."/>
            <person name="Rose J.K."/>
            <person name="Sorensen I."/>
            <person name="Lee S.J."/>
            <person name="Kim R.W."/>
            <person name="Choi I.Y."/>
            <person name="Choi B.S."/>
            <person name="Lim J.S."/>
            <person name="Lee Y.H."/>
            <person name="Choi D."/>
        </authorList>
    </citation>
    <scope>NUCLEOTIDE SEQUENCE [LARGE SCALE GENOMIC DNA]</scope>
    <source>
        <strain evidence="5">cv. CM334</strain>
    </source>
</reference>
<keyword evidence="3" id="KW-0472">Membrane</keyword>
<sequence length="230" mass="25358">MDIFSDEHMYRDLFLQAILILITIFMFLYMYNIPQKYLSNLRLRNRSNIQSKKHFVQGAQLLSQAKSAAAAKQHSASAQSSSSLAKLAEEQADLAISLDSSDAASYILKALALDMQGMKTSALDSIDVALSPPAVKSLSEDERAEALFKRAQLRSTAPGGVSRRVDSVIEDLNECVRLKGDNVKAYCLLGDCYEKKGMKIEAKLAYLDALRVQPDFGPATEAIDRLNSES</sequence>
<dbReference type="Gramene" id="PHT84377">
    <property type="protein sequence ID" value="PHT84377"/>
    <property type="gene ID" value="T459_12820"/>
</dbReference>
<dbReference type="InterPro" id="IPR019734">
    <property type="entry name" value="TPR_rpt"/>
</dbReference>
<keyword evidence="5" id="KW-1185">Reference proteome</keyword>
<evidence type="ECO:0000256" key="3">
    <source>
        <dbReference type="SAM" id="Phobius"/>
    </source>
</evidence>
<dbReference type="InterPro" id="IPR011990">
    <property type="entry name" value="TPR-like_helical_dom_sf"/>
</dbReference>
<evidence type="ECO:0000256" key="1">
    <source>
        <dbReference type="ARBA" id="ARBA00022737"/>
    </source>
</evidence>
<protein>
    <submittedName>
        <fullName evidence="4">Uncharacterized protein</fullName>
    </submittedName>
</protein>
<name>A0A1U8F0L6_CAPAN</name>
<dbReference type="PANTHER" id="PTHR44858">
    <property type="entry name" value="TETRATRICOPEPTIDE REPEAT PROTEIN 6"/>
    <property type="match status" value="1"/>
</dbReference>
<keyword evidence="3" id="KW-1133">Transmembrane helix</keyword>
<keyword evidence="3" id="KW-0812">Transmembrane</keyword>
<dbReference type="SMART" id="SM00028">
    <property type="entry name" value="TPR"/>
    <property type="match status" value="1"/>
</dbReference>
<comment type="caution">
    <text evidence="4">The sequence shown here is derived from an EMBL/GenBank/DDBJ whole genome shotgun (WGS) entry which is preliminary data.</text>
</comment>
<evidence type="ECO:0000313" key="5">
    <source>
        <dbReference type="Proteomes" id="UP000222542"/>
    </source>
</evidence>
<evidence type="ECO:0000256" key="2">
    <source>
        <dbReference type="ARBA" id="ARBA00022803"/>
    </source>
</evidence>
<dbReference type="STRING" id="4072.A0A1U8F0L6"/>
<keyword evidence="2" id="KW-0802">TPR repeat</keyword>
<dbReference type="KEGG" id="cann:107852394"/>
<evidence type="ECO:0000313" key="4">
    <source>
        <dbReference type="EMBL" id="PHT84377.1"/>
    </source>
</evidence>
<dbReference type="SMR" id="A0A1U8F0L6"/>
<accession>A0A1U8F0L6</accession>